<accession>A0AAU9RHY0</accession>
<evidence type="ECO:0000256" key="1">
    <source>
        <dbReference type="ARBA" id="ARBA00004123"/>
    </source>
</evidence>
<feature type="compositionally biased region" description="Polar residues" evidence="3">
    <location>
        <begin position="519"/>
        <end position="537"/>
    </location>
</feature>
<evidence type="ECO:0000259" key="4">
    <source>
        <dbReference type="PROSITE" id="PS50090"/>
    </source>
</evidence>
<name>A0AAU9RHY0_THLAR</name>
<feature type="compositionally biased region" description="Low complexity" evidence="3">
    <location>
        <begin position="306"/>
        <end position="336"/>
    </location>
</feature>
<evidence type="ECO:0000313" key="7">
    <source>
        <dbReference type="Proteomes" id="UP000836841"/>
    </source>
</evidence>
<feature type="compositionally biased region" description="Polar residues" evidence="3">
    <location>
        <begin position="502"/>
        <end position="511"/>
    </location>
</feature>
<dbReference type="Gene3D" id="1.10.10.60">
    <property type="entry name" value="Homeodomain-like"/>
    <property type="match status" value="1"/>
</dbReference>
<reference evidence="6 7" key="1">
    <citation type="submission" date="2022-03" db="EMBL/GenBank/DDBJ databases">
        <authorList>
            <person name="Nunn A."/>
            <person name="Chopra R."/>
            <person name="Nunn A."/>
            <person name="Contreras Garrido A."/>
        </authorList>
    </citation>
    <scope>NUCLEOTIDE SEQUENCE [LARGE SCALE GENOMIC DNA]</scope>
</reference>
<evidence type="ECO:0000313" key="6">
    <source>
        <dbReference type="EMBL" id="CAH2038456.1"/>
    </source>
</evidence>
<feature type="domain" description="HTH myb-type" evidence="5">
    <location>
        <begin position="215"/>
        <end position="270"/>
    </location>
</feature>
<dbReference type="SMART" id="SM00717">
    <property type="entry name" value="SANT"/>
    <property type="match status" value="1"/>
</dbReference>
<evidence type="ECO:0000256" key="3">
    <source>
        <dbReference type="SAM" id="MobiDB-lite"/>
    </source>
</evidence>
<gene>
    <name evidence="6" type="ORF">TAV2_LOCUS1359</name>
</gene>
<dbReference type="PANTHER" id="PTHR47206:SF1">
    <property type="entry name" value="HOMEODOMAIN-LIKE SUPERFAMILY PROTEIN"/>
    <property type="match status" value="1"/>
</dbReference>
<keyword evidence="7" id="KW-1185">Reference proteome</keyword>
<dbReference type="InterPro" id="IPR001005">
    <property type="entry name" value="SANT/Myb"/>
</dbReference>
<feature type="region of interest" description="Disordered" evidence="3">
    <location>
        <begin position="295"/>
        <end position="339"/>
    </location>
</feature>
<sequence>MVDSGSKSRKKTITEGDIATLLQRYDATTILRLLQEVSYYSDTKMDWSELVKKTTTGITNAREYQLLWRHLSYRDPLLPVEDGAQPLDDDSDMECELEASPAVSVEASVEAMAHVKDVTCTRLYKQVFVSLSLFMHQVMAASYVPSESDILDDSTVEAPLTINVPYTLPEGTEEPPESAWSSRGMNIAFPVCLQKATTPEGVNGNGSASSSMALRRKRKKWSPEEDEELIAAVKRCGQGNWAHIVKGDFKGERTASQLSQRWAVIRRRCGTMTAVSQSGLQRTEAQKAVNHALSLALGNRPPPKQTSVGISPTTPSSSITETQGNEGNSSQGQQQSKPVVQTLPGAAKSRFAAKRTAASSTYRSNLMVTANSVAAAACMGGVSTAALVPKVRPGKTDAPLVPKTEAVKNASTACVPPPSGSLVVPKVEPGNTRPLANGSPKLVTPSSSSIKPPLMVPRPEDSTMISASTPLASASKIISNQLVVSASAPVTVLPPKPTVETVTCKTGSGQKEQAPGDGASSSVAIQPSKTTSTSSEISRGKPATQAQSLNILPSNKIPLAQTAVVGETNQNLVEKPSDKTAVPSISGAVSQSKAKCEVNSNVGSVIKVSNVCGKPPEVVTAAGTGQGV</sequence>
<feature type="region of interest" description="Disordered" evidence="3">
    <location>
        <begin position="200"/>
        <end position="224"/>
    </location>
</feature>
<organism evidence="6 7">
    <name type="scientific">Thlaspi arvense</name>
    <name type="common">Field penny-cress</name>
    <dbReference type="NCBI Taxonomy" id="13288"/>
    <lineage>
        <taxon>Eukaryota</taxon>
        <taxon>Viridiplantae</taxon>
        <taxon>Streptophyta</taxon>
        <taxon>Embryophyta</taxon>
        <taxon>Tracheophyta</taxon>
        <taxon>Spermatophyta</taxon>
        <taxon>Magnoliopsida</taxon>
        <taxon>eudicotyledons</taxon>
        <taxon>Gunneridae</taxon>
        <taxon>Pentapetalae</taxon>
        <taxon>rosids</taxon>
        <taxon>malvids</taxon>
        <taxon>Brassicales</taxon>
        <taxon>Brassicaceae</taxon>
        <taxon>Thlaspideae</taxon>
        <taxon>Thlaspi</taxon>
    </lineage>
</organism>
<dbReference type="CDD" id="cd11660">
    <property type="entry name" value="SANT_TRF"/>
    <property type="match status" value="1"/>
</dbReference>
<evidence type="ECO:0000259" key="5">
    <source>
        <dbReference type="PROSITE" id="PS51294"/>
    </source>
</evidence>
<dbReference type="AlphaFoldDB" id="A0AAU9RHY0"/>
<comment type="subcellular location">
    <subcellularLocation>
        <location evidence="1">Nucleus</location>
    </subcellularLocation>
</comment>
<dbReference type="SUPFAM" id="SSF46689">
    <property type="entry name" value="Homeodomain-like"/>
    <property type="match status" value="1"/>
</dbReference>
<dbReference type="Proteomes" id="UP000836841">
    <property type="component" value="Chromosome 1"/>
</dbReference>
<dbReference type="EMBL" id="OU466857">
    <property type="protein sequence ID" value="CAH2038456.1"/>
    <property type="molecule type" value="Genomic_DNA"/>
</dbReference>
<dbReference type="PANTHER" id="PTHR47206">
    <property type="entry name" value="HOMEODOMAIN-LIKE SUPERFAMILY PROTEIN"/>
    <property type="match status" value="1"/>
</dbReference>
<protein>
    <submittedName>
        <fullName evidence="6">Uncharacterized protein</fullName>
    </submittedName>
</protein>
<keyword evidence="2" id="KW-0539">Nucleus</keyword>
<dbReference type="InterPro" id="IPR009057">
    <property type="entry name" value="Homeodomain-like_sf"/>
</dbReference>
<feature type="region of interest" description="Disordered" evidence="3">
    <location>
        <begin position="430"/>
        <end position="455"/>
    </location>
</feature>
<proteinExistence type="predicted"/>
<feature type="domain" description="Myb-like" evidence="4">
    <location>
        <begin position="213"/>
        <end position="266"/>
    </location>
</feature>
<dbReference type="Pfam" id="PF00249">
    <property type="entry name" value="Myb_DNA-binding"/>
    <property type="match status" value="1"/>
</dbReference>
<dbReference type="GO" id="GO:0005634">
    <property type="term" value="C:nucleus"/>
    <property type="evidence" value="ECO:0007669"/>
    <property type="project" value="UniProtKB-SubCell"/>
</dbReference>
<dbReference type="PROSITE" id="PS51294">
    <property type="entry name" value="HTH_MYB"/>
    <property type="match status" value="1"/>
</dbReference>
<evidence type="ECO:0000256" key="2">
    <source>
        <dbReference type="ARBA" id="ARBA00023242"/>
    </source>
</evidence>
<dbReference type="PROSITE" id="PS50090">
    <property type="entry name" value="MYB_LIKE"/>
    <property type="match status" value="1"/>
</dbReference>
<dbReference type="InterPro" id="IPR017930">
    <property type="entry name" value="Myb_dom"/>
</dbReference>
<feature type="region of interest" description="Disordered" evidence="3">
    <location>
        <begin position="502"/>
        <end position="546"/>
    </location>
</feature>